<dbReference type="STRING" id="1172194.WQQ_44120"/>
<dbReference type="EMBL" id="AKGD01000004">
    <property type="protein sequence ID" value="EIT67977.1"/>
    <property type="molecule type" value="Genomic_DNA"/>
</dbReference>
<reference evidence="2 3" key="1">
    <citation type="journal article" date="2012" name="J. Bacteriol.">
        <title>Genome Sequence of n-Alkane-Degrading Hydrocarboniphaga effusa Strain AP103T (ATCC BAA-332T).</title>
        <authorList>
            <person name="Chang H.K."/>
            <person name="Zylstra G.J."/>
            <person name="Chae J.C."/>
        </authorList>
    </citation>
    <scope>NUCLEOTIDE SEQUENCE [LARGE SCALE GENOMIC DNA]</scope>
    <source>
        <strain evidence="2 3">AP103</strain>
    </source>
</reference>
<sequence length="114" mass="12490">MSDTRESPVLRGFAPECLRHRSEMSLATRSPCPAPARNRAFSLPCRAFCCSARTCRLLAPPMQMKPVPVSTRAPAPNATAAVRARFSLGRRNSATKSGRIASQLPVRSRRSLPR</sequence>
<keyword evidence="3" id="KW-1185">Reference proteome</keyword>
<comment type="caution">
    <text evidence="2">The sequence shown here is derived from an EMBL/GenBank/DDBJ whole genome shotgun (WGS) entry which is preliminary data.</text>
</comment>
<name>I7Z8L7_9GAMM</name>
<dbReference type="Proteomes" id="UP000003704">
    <property type="component" value="Unassembled WGS sequence"/>
</dbReference>
<evidence type="ECO:0000256" key="1">
    <source>
        <dbReference type="SAM" id="MobiDB-lite"/>
    </source>
</evidence>
<organism evidence="2 3">
    <name type="scientific">Hydrocarboniphaga effusa AP103</name>
    <dbReference type="NCBI Taxonomy" id="1172194"/>
    <lineage>
        <taxon>Bacteria</taxon>
        <taxon>Pseudomonadati</taxon>
        <taxon>Pseudomonadota</taxon>
        <taxon>Gammaproteobacteria</taxon>
        <taxon>Nevskiales</taxon>
        <taxon>Nevskiaceae</taxon>
        <taxon>Hydrocarboniphaga</taxon>
    </lineage>
</organism>
<protein>
    <submittedName>
        <fullName evidence="2">Uncharacterized protein</fullName>
    </submittedName>
</protein>
<gene>
    <name evidence="2" type="ORF">WQQ_44120</name>
</gene>
<evidence type="ECO:0000313" key="2">
    <source>
        <dbReference type="EMBL" id="EIT67977.1"/>
    </source>
</evidence>
<proteinExistence type="predicted"/>
<evidence type="ECO:0000313" key="3">
    <source>
        <dbReference type="Proteomes" id="UP000003704"/>
    </source>
</evidence>
<accession>I7Z8L7</accession>
<feature type="region of interest" description="Disordered" evidence="1">
    <location>
        <begin position="86"/>
        <end position="114"/>
    </location>
</feature>
<dbReference type="AlphaFoldDB" id="I7Z8L7"/>